<evidence type="ECO:0000259" key="2">
    <source>
        <dbReference type="PROSITE" id="PS50112"/>
    </source>
</evidence>
<dbReference type="InterPro" id="IPR013656">
    <property type="entry name" value="PAS_4"/>
</dbReference>
<keyword evidence="6" id="KW-1185">Reference proteome</keyword>
<dbReference type="InterPro" id="IPR000160">
    <property type="entry name" value="GGDEF_dom"/>
</dbReference>
<sequence length="601" mass="67832">MGTLARIENENSLQSDGDETELDQLRALSHLIKASTEKMEVLSANLQETEQRYQSLFDHNPDVVYSMNLNGKITSTNPSLTKMLGYSQEEILGTSADSYLPEEDRARVIAYFKEAVKEKPQSYTAKIRHKNGEYLLLSITNIPIILNGEVAGVFGIGKNITWQKKAEETIARLAYHDALTGLPNRILLEERLNELIHQRTETGKPIAVLFVDIDQFSVINESLGHQSGDQVLQHAAVQMKITAKNKGMLSRFSGDEFIFLLHDFKCMEEVNETVEDIQKAIAIPYTFGDQEFMVTASVGVSIFPQDGASSDSLIKNADIALHRAKKKGRSETEFFKGEMNQFRIERLQLESYLRHAVVKNEMMIYYQPQYCLHDSRISGFEALIRWNHPLHGIISPREFIPVAEEMGVICEIGKYVLFEACRQLKDWHNKGYDHLSVSVNVSGRQLQNLNFIYEVKEALETAGLQPKYLHLELTETIMIENVQHSLNIMKELKALGVKLSIDDFGTGYSALSYIKDLPIDILKIDQTFIQNLLNNGSNKTDIAIVKAIITMCQVLSVDVVAEGVETPEQMELLKQFGCHHIQGYVISKPVESAAVRCLLEA</sequence>
<evidence type="ECO:0000313" key="6">
    <source>
        <dbReference type="Proteomes" id="UP000215059"/>
    </source>
</evidence>
<dbReference type="AlphaFoldDB" id="A0A235FCR2"/>
<reference evidence="5 6" key="1">
    <citation type="submission" date="2017-07" db="EMBL/GenBank/DDBJ databases">
        <title>Fictibacillus sp. nov. GDSW-R2A3 Genome sequencing and assembly.</title>
        <authorList>
            <person name="Mayilraj S."/>
        </authorList>
    </citation>
    <scope>NUCLEOTIDE SEQUENCE [LARGE SCALE GENOMIC DNA]</scope>
    <source>
        <strain evidence="5 6">GDSW-R2A3</strain>
    </source>
</reference>
<dbReference type="SUPFAM" id="SSF55073">
    <property type="entry name" value="Nucleotide cyclase"/>
    <property type="match status" value="1"/>
</dbReference>
<evidence type="ECO:0000259" key="4">
    <source>
        <dbReference type="PROSITE" id="PS50887"/>
    </source>
</evidence>
<dbReference type="InterPro" id="IPR052155">
    <property type="entry name" value="Biofilm_reg_signaling"/>
</dbReference>
<dbReference type="PROSITE" id="PS50112">
    <property type="entry name" value="PAS"/>
    <property type="match status" value="1"/>
</dbReference>
<dbReference type="Gene3D" id="3.20.20.450">
    <property type="entry name" value="EAL domain"/>
    <property type="match status" value="1"/>
</dbReference>
<dbReference type="RefSeq" id="WP_094251076.1">
    <property type="nucleotide sequence ID" value="NZ_JBHLXL010000001.1"/>
</dbReference>
<dbReference type="InterPro" id="IPR000014">
    <property type="entry name" value="PAS"/>
</dbReference>
<dbReference type="SUPFAM" id="SSF141868">
    <property type="entry name" value="EAL domain-like"/>
    <property type="match status" value="1"/>
</dbReference>
<feature type="coiled-coil region" evidence="1">
    <location>
        <begin position="32"/>
        <end position="59"/>
    </location>
</feature>
<dbReference type="InterPro" id="IPR035965">
    <property type="entry name" value="PAS-like_dom_sf"/>
</dbReference>
<dbReference type="Gene3D" id="3.30.450.20">
    <property type="entry name" value="PAS domain"/>
    <property type="match status" value="1"/>
</dbReference>
<gene>
    <name evidence="5" type="ORF">CGZ90_04250</name>
</gene>
<dbReference type="InterPro" id="IPR001633">
    <property type="entry name" value="EAL_dom"/>
</dbReference>
<dbReference type="FunFam" id="3.20.20.450:FF:000001">
    <property type="entry name" value="Cyclic di-GMP phosphodiesterase yahA"/>
    <property type="match status" value="1"/>
</dbReference>
<dbReference type="PANTHER" id="PTHR44757">
    <property type="entry name" value="DIGUANYLATE CYCLASE DGCP"/>
    <property type="match status" value="1"/>
</dbReference>
<dbReference type="PANTHER" id="PTHR44757:SF2">
    <property type="entry name" value="BIOFILM ARCHITECTURE MAINTENANCE PROTEIN MBAA"/>
    <property type="match status" value="1"/>
</dbReference>
<evidence type="ECO:0000256" key="1">
    <source>
        <dbReference type="SAM" id="Coils"/>
    </source>
</evidence>
<dbReference type="CDD" id="cd01949">
    <property type="entry name" value="GGDEF"/>
    <property type="match status" value="1"/>
</dbReference>
<dbReference type="SMART" id="SM00267">
    <property type="entry name" value="GGDEF"/>
    <property type="match status" value="1"/>
</dbReference>
<dbReference type="InterPro" id="IPR035919">
    <property type="entry name" value="EAL_sf"/>
</dbReference>
<dbReference type="CDD" id="cd00130">
    <property type="entry name" value="PAS"/>
    <property type="match status" value="1"/>
</dbReference>
<dbReference type="SMART" id="SM00091">
    <property type="entry name" value="PAS"/>
    <property type="match status" value="1"/>
</dbReference>
<dbReference type="EMBL" id="NOII01000001">
    <property type="protein sequence ID" value="OYD59116.1"/>
    <property type="molecule type" value="Genomic_DNA"/>
</dbReference>
<dbReference type="SMART" id="SM00052">
    <property type="entry name" value="EAL"/>
    <property type="match status" value="1"/>
</dbReference>
<dbReference type="PROSITE" id="PS50883">
    <property type="entry name" value="EAL"/>
    <property type="match status" value="1"/>
</dbReference>
<dbReference type="OrthoDB" id="9759607at2"/>
<proteinExistence type="predicted"/>
<comment type="caution">
    <text evidence="5">The sequence shown here is derived from an EMBL/GenBank/DDBJ whole genome shotgun (WGS) entry which is preliminary data.</text>
</comment>
<feature type="domain" description="GGDEF" evidence="4">
    <location>
        <begin position="204"/>
        <end position="337"/>
    </location>
</feature>
<dbReference type="Pfam" id="PF00990">
    <property type="entry name" value="GGDEF"/>
    <property type="match status" value="1"/>
</dbReference>
<accession>A0A235FCR2</accession>
<dbReference type="InterPro" id="IPR029787">
    <property type="entry name" value="Nucleotide_cyclase"/>
</dbReference>
<dbReference type="Proteomes" id="UP000215059">
    <property type="component" value="Unassembled WGS sequence"/>
</dbReference>
<evidence type="ECO:0008006" key="7">
    <source>
        <dbReference type="Google" id="ProtNLM"/>
    </source>
</evidence>
<protein>
    <recommendedName>
        <fullName evidence="7">GGDEF domain-containing protein</fullName>
    </recommendedName>
</protein>
<dbReference type="NCBIfam" id="TIGR00229">
    <property type="entry name" value="sensory_box"/>
    <property type="match status" value="1"/>
</dbReference>
<dbReference type="PROSITE" id="PS50887">
    <property type="entry name" value="GGDEF"/>
    <property type="match status" value="1"/>
</dbReference>
<dbReference type="SUPFAM" id="SSF55785">
    <property type="entry name" value="PYP-like sensor domain (PAS domain)"/>
    <property type="match status" value="1"/>
</dbReference>
<evidence type="ECO:0000259" key="3">
    <source>
        <dbReference type="PROSITE" id="PS50883"/>
    </source>
</evidence>
<dbReference type="NCBIfam" id="TIGR00254">
    <property type="entry name" value="GGDEF"/>
    <property type="match status" value="1"/>
</dbReference>
<dbReference type="Pfam" id="PF08448">
    <property type="entry name" value="PAS_4"/>
    <property type="match status" value="1"/>
</dbReference>
<dbReference type="Gene3D" id="3.30.70.270">
    <property type="match status" value="1"/>
</dbReference>
<name>A0A235FCR2_9BACL</name>
<feature type="domain" description="PAS" evidence="2">
    <location>
        <begin position="49"/>
        <end position="119"/>
    </location>
</feature>
<dbReference type="CDD" id="cd01948">
    <property type="entry name" value="EAL"/>
    <property type="match status" value="1"/>
</dbReference>
<organism evidence="5 6">
    <name type="scientific">Fictibacillus aquaticus</name>
    <dbReference type="NCBI Taxonomy" id="2021314"/>
    <lineage>
        <taxon>Bacteria</taxon>
        <taxon>Bacillati</taxon>
        <taxon>Bacillota</taxon>
        <taxon>Bacilli</taxon>
        <taxon>Bacillales</taxon>
        <taxon>Fictibacillaceae</taxon>
        <taxon>Fictibacillus</taxon>
    </lineage>
</organism>
<feature type="domain" description="EAL" evidence="3">
    <location>
        <begin position="346"/>
        <end position="601"/>
    </location>
</feature>
<keyword evidence="1" id="KW-0175">Coiled coil</keyword>
<evidence type="ECO:0000313" key="5">
    <source>
        <dbReference type="EMBL" id="OYD59116.1"/>
    </source>
</evidence>
<dbReference type="InterPro" id="IPR043128">
    <property type="entry name" value="Rev_trsase/Diguanyl_cyclase"/>
</dbReference>
<dbReference type="Pfam" id="PF00563">
    <property type="entry name" value="EAL"/>
    <property type="match status" value="1"/>
</dbReference>